<dbReference type="InParanoid" id="A0A1S0U6S3"/>
<gene>
    <name evidence="1" type="ORF">LOAG_03208</name>
</gene>
<dbReference type="GeneID" id="9940595"/>
<proteinExistence type="predicted"/>
<protein>
    <submittedName>
        <fullName evidence="1">Uncharacterized protein</fullName>
    </submittedName>
</protein>
<dbReference type="AlphaFoldDB" id="A0A1S0U6S3"/>
<dbReference type="KEGG" id="loa:LOAG_03208"/>
<sequence length="118" mass="13105">MTTIHPATENLITLRPALYEQTAVPGEATHTIPTGPATRMWQYVTSHVDCPFVHPFKGSSTSSRLLHIKLCHHYQPCVNNFQEGVQPYLIALPLGFEYHPGYQTNCMSDALMIAIAAP</sequence>
<accession>A0A1S0U6S3</accession>
<evidence type="ECO:0000313" key="1">
    <source>
        <dbReference type="EMBL" id="EFO25281.1"/>
    </source>
</evidence>
<organism evidence="1">
    <name type="scientific">Loa loa</name>
    <name type="common">Eye worm</name>
    <name type="synonym">Filaria loa</name>
    <dbReference type="NCBI Taxonomy" id="7209"/>
    <lineage>
        <taxon>Eukaryota</taxon>
        <taxon>Metazoa</taxon>
        <taxon>Ecdysozoa</taxon>
        <taxon>Nematoda</taxon>
        <taxon>Chromadorea</taxon>
        <taxon>Rhabditida</taxon>
        <taxon>Spirurina</taxon>
        <taxon>Spiruromorpha</taxon>
        <taxon>Filarioidea</taxon>
        <taxon>Onchocercidae</taxon>
        <taxon>Loa</taxon>
    </lineage>
</organism>
<name>A0A1S0U6S3_LOALO</name>
<dbReference type="EMBL" id="JH712114">
    <property type="protein sequence ID" value="EFO25281.1"/>
    <property type="molecule type" value="Genomic_DNA"/>
</dbReference>
<dbReference type="RefSeq" id="XP_003138793.1">
    <property type="nucleotide sequence ID" value="XM_003138745.1"/>
</dbReference>
<dbReference type="CTD" id="9940595"/>
<reference evidence="1" key="1">
    <citation type="submission" date="2012-04" db="EMBL/GenBank/DDBJ databases">
        <title>The Genome Sequence of Loa loa.</title>
        <authorList>
            <consortium name="The Broad Institute Genome Sequencing Platform"/>
            <consortium name="Broad Institute Genome Sequencing Center for Infectious Disease"/>
            <person name="Nutman T.B."/>
            <person name="Fink D.L."/>
            <person name="Russ C."/>
            <person name="Young S."/>
            <person name="Zeng Q."/>
            <person name="Gargeya S."/>
            <person name="Alvarado L."/>
            <person name="Berlin A."/>
            <person name="Chapman S.B."/>
            <person name="Chen Z."/>
            <person name="Freedman E."/>
            <person name="Gellesch M."/>
            <person name="Goldberg J."/>
            <person name="Griggs A."/>
            <person name="Gujja S."/>
            <person name="Heilman E.R."/>
            <person name="Heiman D."/>
            <person name="Howarth C."/>
            <person name="Mehta T."/>
            <person name="Neiman D."/>
            <person name="Pearson M."/>
            <person name="Roberts A."/>
            <person name="Saif S."/>
            <person name="Shea T."/>
            <person name="Shenoy N."/>
            <person name="Sisk P."/>
            <person name="Stolte C."/>
            <person name="Sykes S."/>
            <person name="White J."/>
            <person name="Yandava C."/>
            <person name="Haas B."/>
            <person name="Henn M.R."/>
            <person name="Nusbaum C."/>
            <person name="Birren B."/>
        </authorList>
    </citation>
    <scope>NUCLEOTIDE SEQUENCE [LARGE SCALE GENOMIC DNA]</scope>
</reference>